<evidence type="ECO:0000259" key="7">
    <source>
        <dbReference type="Pfam" id="PF07005"/>
    </source>
</evidence>
<dbReference type="Pfam" id="PF17042">
    <property type="entry name" value="NBD_C"/>
    <property type="match status" value="1"/>
</dbReference>
<name>A0ABS5RZU0_9HYPH</name>
<dbReference type="InterPro" id="IPR010737">
    <property type="entry name" value="4-carb_acid_sugar_kinase_N"/>
</dbReference>
<keyword evidence="3" id="KW-0547">Nucleotide-binding</keyword>
<comment type="similarity">
    <text evidence="1">Belongs to the four-carbon acid sugar kinase family.</text>
</comment>
<evidence type="ECO:0000256" key="6">
    <source>
        <dbReference type="ARBA" id="ARBA00023277"/>
    </source>
</evidence>
<organism evidence="9 10">
    <name type="scientific">Tianweitania aestuarii</name>
    <dbReference type="NCBI Taxonomy" id="2814886"/>
    <lineage>
        <taxon>Bacteria</taxon>
        <taxon>Pseudomonadati</taxon>
        <taxon>Pseudomonadota</taxon>
        <taxon>Alphaproteobacteria</taxon>
        <taxon>Hyphomicrobiales</taxon>
        <taxon>Phyllobacteriaceae</taxon>
        <taxon>Tianweitania</taxon>
    </lineage>
</organism>
<dbReference type="Pfam" id="PF07005">
    <property type="entry name" value="SBD_N"/>
    <property type="match status" value="1"/>
</dbReference>
<evidence type="ECO:0000256" key="5">
    <source>
        <dbReference type="ARBA" id="ARBA00022840"/>
    </source>
</evidence>
<gene>
    <name evidence="9" type="ORF">JYU29_10765</name>
</gene>
<dbReference type="Gene3D" id="3.40.50.10840">
    <property type="entry name" value="Putative sugar-binding, N-terminal domain"/>
    <property type="match status" value="1"/>
</dbReference>
<reference evidence="9 10" key="1">
    <citation type="submission" date="2021-03" db="EMBL/GenBank/DDBJ databases">
        <title>Tianweitania aestuarii sp. nov., isolated from a tidal flat.</title>
        <authorList>
            <person name="Park S."/>
            <person name="Yoon J.-H."/>
        </authorList>
    </citation>
    <scope>NUCLEOTIDE SEQUENCE [LARGE SCALE GENOMIC DNA]</scope>
    <source>
        <strain evidence="9 10">BSSL-BM11</strain>
    </source>
</reference>
<dbReference type="InterPro" id="IPR037051">
    <property type="entry name" value="4-carb_acid_sugar_kinase_N_sf"/>
</dbReference>
<feature type="domain" description="Four-carbon acid sugar kinase nucleotide binding" evidence="8">
    <location>
        <begin position="260"/>
        <end position="409"/>
    </location>
</feature>
<evidence type="ECO:0000259" key="8">
    <source>
        <dbReference type="Pfam" id="PF17042"/>
    </source>
</evidence>
<evidence type="ECO:0000313" key="9">
    <source>
        <dbReference type="EMBL" id="MBS9721167.1"/>
    </source>
</evidence>
<sequence length="414" mass="43926">MVDYVFIGDDFTGASDTLATLAEAGRRVRLFLQAPDPRLVEKLGLDAVGIATDLRAKTPDEIHTRVTDLAQAVLPLAPRIVHYKVCSTFDSAPDVGSIGAAALAIEAVLKPALVAVIGGQPSLGRFCSFGNLFARSPDGAVYRIDRHPIMSRHPVTPMHEADLRLHLSAQGLSELTLVPRTAEGATLAAAEKEKRRRFLFDAMDQTDIENVGQALRSFRPNEPLLLLGSSSVAEAITSAEPKPQNHFCGDGLPVIDGPRLVLAGSRSSATAAQIAAASSYQRVPLSRADITVEGLQTCAHHCAEKLASGLHVLVHLRADLDYGLSPNTLSERLAEMARLILVHYPVRALGVAGGDTSSAVVHRLGFDSLSFESRAGSGVAICRGHASGSPLNGMRLLLKGGQVGSTDLFDNFLT</sequence>
<dbReference type="SUPFAM" id="SSF142764">
    <property type="entry name" value="YgbK-like"/>
    <property type="match status" value="1"/>
</dbReference>
<comment type="caution">
    <text evidence="9">The sequence shown here is derived from an EMBL/GenBank/DDBJ whole genome shotgun (WGS) entry which is preliminary data.</text>
</comment>
<evidence type="ECO:0000256" key="1">
    <source>
        <dbReference type="ARBA" id="ARBA00005715"/>
    </source>
</evidence>
<dbReference type="EMBL" id="JAFMNX010000002">
    <property type="protein sequence ID" value="MBS9721167.1"/>
    <property type="molecule type" value="Genomic_DNA"/>
</dbReference>
<keyword evidence="6" id="KW-0119">Carbohydrate metabolism</keyword>
<feature type="domain" description="Four-carbon acid sugar kinase N-terminal" evidence="7">
    <location>
        <begin position="5"/>
        <end position="235"/>
    </location>
</feature>
<evidence type="ECO:0000313" key="10">
    <source>
        <dbReference type="Proteomes" id="UP001297272"/>
    </source>
</evidence>
<dbReference type="RefSeq" id="WP_213984790.1">
    <property type="nucleotide sequence ID" value="NZ_JAFMNX010000002.1"/>
</dbReference>
<dbReference type="InterPro" id="IPR031475">
    <property type="entry name" value="NBD_C"/>
</dbReference>
<protein>
    <submittedName>
        <fullName evidence="9">Four-carbon acid sugar kinase family protein</fullName>
    </submittedName>
</protein>
<evidence type="ECO:0000256" key="3">
    <source>
        <dbReference type="ARBA" id="ARBA00022741"/>
    </source>
</evidence>
<keyword evidence="10" id="KW-1185">Reference proteome</keyword>
<dbReference type="Gene3D" id="3.40.980.20">
    <property type="entry name" value="Four-carbon acid sugar kinase, nucleotide binding domain"/>
    <property type="match status" value="1"/>
</dbReference>
<evidence type="ECO:0000256" key="2">
    <source>
        <dbReference type="ARBA" id="ARBA00022679"/>
    </source>
</evidence>
<evidence type="ECO:0000256" key="4">
    <source>
        <dbReference type="ARBA" id="ARBA00022777"/>
    </source>
</evidence>
<proteinExistence type="inferred from homology"/>
<keyword evidence="2" id="KW-0808">Transferase</keyword>
<keyword evidence="4 9" id="KW-0418">Kinase</keyword>
<dbReference type="Proteomes" id="UP001297272">
    <property type="component" value="Unassembled WGS sequence"/>
</dbReference>
<dbReference type="GO" id="GO:0016301">
    <property type="term" value="F:kinase activity"/>
    <property type="evidence" value="ECO:0007669"/>
    <property type="project" value="UniProtKB-KW"/>
</dbReference>
<accession>A0ABS5RZU0</accession>
<keyword evidence="5" id="KW-0067">ATP-binding</keyword>
<dbReference type="InterPro" id="IPR042213">
    <property type="entry name" value="NBD_C_sf"/>
</dbReference>